<dbReference type="AlphaFoldDB" id="A0A848M9Q6"/>
<dbReference type="PANTHER" id="PTHR12526">
    <property type="entry name" value="GLYCOSYLTRANSFERASE"/>
    <property type="match status" value="1"/>
</dbReference>
<organism evidence="2 3">
    <name type="scientific">Paenibacillus lemnae</name>
    <dbReference type="NCBI Taxonomy" id="1330551"/>
    <lineage>
        <taxon>Bacteria</taxon>
        <taxon>Bacillati</taxon>
        <taxon>Bacillota</taxon>
        <taxon>Bacilli</taxon>
        <taxon>Bacillales</taxon>
        <taxon>Paenibacillaceae</taxon>
        <taxon>Paenibacillus</taxon>
    </lineage>
</organism>
<evidence type="ECO:0000259" key="1">
    <source>
        <dbReference type="Pfam" id="PF13477"/>
    </source>
</evidence>
<dbReference type="Proteomes" id="UP000565468">
    <property type="component" value="Unassembled WGS sequence"/>
</dbReference>
<proteinExistence type="predicted"/>
<evidence type="ECO:0000313" key="2">
    <source>
        <dbReference type="EMBL" id="NMO96633.1"/>
    </source>
</evidence>
<comment type="caution">
    <text evidence="2">The sequence shown here is derived from an EMBL/GenBank/DDBJ whole genome shotgun (WGS) entry which is preliminary data.</text>
</comment>
<reference evidence="2 3" key="1">
    <citation type="submission" date="2020-04" db="EMBL/GenBank/DDBJ databases">
        <title>Paenibacillus algicola sp. nov., a novel marine bacterium producing alginate lyase.</title>
        <authorList>
            <person name="Huang H."/>
        </authorList>
    </citation>
    <scope>NUCLEOTIDE SEQUENCE [LARGE SCALE GENOMIC DNA]</scope>
    <source>
        <strain evidence="2 3">L7-75</strain>
    </source>
</reference>
<dbReference type="Pfam" id="PF13477">
    <property type="entry name" value="Glyco_trans_4_2"/>
    <property type="match status" value="1"/>
</dbReference>
<name>A0A848M9Q6_PAELE</name>
<accession>A0A848M9Q6</accession>
<dbReference type="RefSeq" id="WP_169505425.1">
    <property type="nucleotide sequence ID" value="NZ_JABBPN010000011.1"/>
</dbReference>
<gene>
    <name evidence="2" type="ORF">HII30_12705</name>
</gene>
<dbReference type="GO" id="GO:0016757">
    <property type="term" value="F:glycosyltransferase activity"/>
    <property type="evidence" value="ECO:0007669"/>
    <property type="project" value="TreeGrafter"/>
</dbReference>
<dbReference type="Gene3D" id="3.40.50.2000">
    <property type="entry name" value="Glycogen Phosphorylase B"/>
    <property type="match status" value="2"/>
</dbReference>
<dbReference type="SUPFAM" id="SSF53756">
    <property type="entry name" value="UDP-Glycosyltransferase/glycogen phosphorylase"/>
    <property type="match status" value="1"/>
</dbReference>
<feature type="domain" description="Glycosyltransferase subfamily 4-like N-terminal" evidence="1">
    <location>
        <begin position="2"/>
        <end position="146"/>
    </location>
</feature>
<keyword evidence="2" id="KW-0808">Transferase</keyword>
<dbReference type="EMBL" id="JABBPN010000011">
    <property type="protein sequence ID" value="NMO96633.1"/>
    <property type="molecule type" value="Genomic_DNA"/>
</dbReference>
<protein>
    <submittedName>
        <fullName evidence="2">Glycosyltransferase family 4 protein</fullName>
    </submittedName>
</protein>
<keyword evidence="3" id="KW-1185">Reference proteome</keyword>
<evidence type="ECO:0000313" key="3">
    <source>
        <dbReference type="Proteomes" id="UP000565468"/>
    </source>
</evidence>
<dbReference type="Pfam" id="PF13692">
    <property type="entry name" value="Glyco_trans_1_4"/>
    <property type="match status" value="1"/>
</dbReference>
<dbReference type="CDD" id="cd03808">
    <property type="entry name" value="GT4_CapM-like"/>
    <property type="match status" value="1"/>
</dbReference>
<sequence length="364" mass="41037">MKILILANYGMGLYKFRKELLQEFIQQNHEVYISLPRDEYTSKLEDLGCRFVETSVDRRGTHPIRDLGLLMFYIRLMRKIRPDIALTYTIKPSTFGGVACRWTGTPYIANITGLGTAMVNKGMMQNITKTLYRLGLKKARCVFFQNVQNKQFFTGHRLIKKEAARLIPGSGVNVTEHSYEEYPPAGETLNCLFIGRIMKAKGIDELLEAAGKVKVRYPHIRFDLVGGCEEHYEDKLADYENRGLITYRGVQTDVKSFIRKSHVAILPSYHEGTANVLLESAAAGRPVLASRVAGCVETFDEGISGLGFEVKDADSLAETILHFANLPHEKKQAMGAAGRAKMLSEYDRKRVVGAYLEELDKINR</sequence>
<dbReference type="PANTHER" id="PTHR12526:SF638">
    <property type="entry name" value="SPORE COAT PROTEIN SA"/>
    <property type="match status" value="1"/>
</dbReference>
<dbReference type="InterPro" id="IPR028098">
    <property type="entry name" value="Glyco_trans_4-like_N"/>
</dbReference>